<sequence>MLSQQSRLNRISGNLANVETAGYKRSQVSFSAEVRMAMQSDSVAVAEVPEDRLRGGGGVRALRDFTDLKQGMLTASPDFFDFAIEGTGFFGVRDEAGELFLTRQGGFSLQEDGRLVDASGRIAELALKPGASLTPETLKLEQLTLSGTGELMEMDPSTGKTRTLGQLILYDASNHAQGLISAGESSFRPLDEGALYTNLEQPGAFGAVKASSLERSNVNLLEEMTQLLMTQRAYQLSAKSVSSGDEMMQMVNEIL</sequence>
<dbReference type="PANTHER" id="PTHR30435:SF19">
    <property type="entry name" value="FLAGELLAR BASAL-BODY ROD PROTEIN FLGG"/>
    <property type="match status" value="1"/>
</dbReference>
<dbReference type="Proteomes" id="UP000199208">
    <property type="component" value="Unassembled WGS sequence"/>
</dbReference>
<proteinExistence type="inferred from homology"/>
<dbReference type="NCBIfam" id="TIGR03506">
    <property type="entry name" value="FlgEFG_subfam"/>
    <property type="match status" value="1"/>
</dbReference>
<gene>
    <name evidence="5" type="ORF">SAMN03080599_00931</name>
</gene>
<evidence type="ECO:0000313" key="6">
    <source>
        <dbReference type="Proteomes" id="UP000199208"/>
    </source>
</evidence>
<comment type="subcellular location">
    <subcellularLocation>
        <location evidence="2">Bacterial flagellum basal body</location>
    </subcellularLocation>
</comment>
<evidence type="ECO:0000256" key="2">
    <source>
        <dbReference type="RuleBase" id="RU362116"/>
    </source>
</evidence>
<dbReference type="PANTHER" id="PTHR30435">
    <property type="entry name" value="FLAGELLAR PROTEIN"/>
    <property type="match status" value="1"/>
</dbReference>
<accession>A0A1G5RUI3</accession>
<keyword evidence="2" id="KW-0975">Bacterial flagellum</keyword>
<dbReference type="EMBL" id="FMWL01000003">
    <property type="protein sequence ID" value="SCZ77753.1"/>
    <property type="molecule type" value="Genomic_DNA"/>
</dbReference>
<keyword evidence="5" id="KW-0969">Cilium</keyword>
<dbReference type="AlphaFoldDB" id="A0A1G5RUI3"/>
<organism evidence="5 6">
    <name type="scientific">Acidaminobacter hydrogenoformans DSM 2784</name>
    <dbReference type="NCBI Taxonomy" id="1120920"/>
    <lineage>
        <taxon>Bacteria</taxon>
        <taxon>Bacillati</taxon>
        <taxon>Bacillota</taxon>
        <taxon>Clostridia</taxon>
        <taxon>Peptostreptococcales</taxon>
        <taxon>Acidaminobacteraceae</taxon>
        <taxon>Acidaminobacter</taxon>
    </lineage>
</organism>
<keyword evidence="5" id="KW-0282">Flagellum</keyword>
<evidence type="ECO:0000259" key="4">
    <source>
        <dbReference type="Pfam" id="PF22692"/>
    </source>
</evidence>
<evidence type="ECO:0000259" key="3">
    <source>
        <dbReference type="Pfam" id="PF06429"/>
    </source>
</evidence>
<dbReference type="STRING" id="1120920.SAMN03080599_00931"/>
<dbReference type="Pfam" id="PF06429">
    <property type="entry name" value="Flg_bbr_C"/>
    <property type="match status" value="1"/>
</dbReference>
<feature type="domain" description="Flagellar hook protein FlgE/F/G-like D1" evidence="4">
    <location>
        <begin position="83"/>
        <end position="125"/>
    </location>
</feature>
<name>A0A1G5RUI3_9FIRM</name>
<dbReference type="SUPFAM" id="SSF117143">
    <property type="entry name" value="Flagellar hook protein flgE"/>
    <property type="match status" value="1"/>
</dbReference>
<dbReference type="InterPro" id="IPR010930">
    <property type="entry name" value="Flg_bb/hook_C_dom"/>
</dbReference>
<protein>
    <submittedName>
        <fullName evidence="5">Flagellar basal-body rod protein FlgG</fullName>
    </submittedName>
</protein>
<dbReference type="InterPro" id="IPR053967">
    <property type="entry name" value="LlgE_F_G-like_D1"/>
</dbReference>
<dbReference type="GO" id="GO:0009425">
    <property type="term" value="C:bacterial-type flagellum basal body"/>
    <property type="evidence" value="ECO:0007669"/>
    <property type="project" value="UniProtKB-SubCell"/>
</dbReference>
<keyword evidence="5" id="KW-0966">Cell projection</keyword>
<dbReference type="GO" id="GO:0071978">
    <property type="term" value="P:bacterial-type flagellum-dependent swarming motility"/>
    <property type="evidence" value="ECO:0007669"/>
    <property type="project" value="TreeGrafter"/>
</dbReference>
<keyword evidence="6" id="KW-1185">Reference proteome</keyword>
<reference evidence="5 6" key="1">
    <citation type="submission" date="2016-10" db="EMBL/GenBank/DDBJ databases">
        <authorList>
            <person name="de Groot N.N."/>
        </authorList>
    </citation>
    <scope>NUCLEOTIDE SEQUENCE [LARGE SCALE GENOMIC DNA]</scope>
    <source>
        <strain evidence="5 6">DSM 2784</strain>
    </source>
</reference>
<dbReference type="InterPro" id="IPR020013">
    <property type="entry name" value="Flagellar_FlgE/F/G"/>
</dbReference>
<dbReference type="Pfam" id="PF22692">
    <property type="entry name" value="LlgE_F_G_D1"/>
    <property type="match status" value="1"/>
</dbReference>
<comment type="similarity">
    <text evidence="1 2">Belongs to the flagella basal body rod proteins family.</text>
</comment>
<evidence type="ECO:0000313" key="5">
    <source>
        <dbReference type="EMBL" id="SCZ77753.1"/>
    </source>
</evidence>
<evidence type="ECO:0000256" key="1">
    <source>
        <dbReference type="ARBA" id="ARBA00009677"/>
    </source>
</evidence>
<feature type="domain" description="Flagellar basal-body/hook protein C-terminal" evidence="3">
    <location>
        <begin position="211"/>
        <end position="253"/>
    </location>
</feature>
<dbReference type="InterPro" id="IPR037925">
    <property type="entry name" value="FlgE/F/G-like"/>
</dbReference>